<dbReference type="OrthoDB" id="6190309at2"/>
<dbReference type="EMBL" id="LR778301">
    <property type="protein sequence ID" value="CAB1368951.1"/>
    <property type="molecule type" value="Genomic_DNA"/>
</dbReference>
<dbReference type="Gene3D" id="1.10.3210.40">
    <property type="match status" value="1"/>
</dbReference>
<dbReference type="RefSeq" id="WP_145768972.1">
    <property type="nucleotide sequence ID" value="NZ_LR778301.1"/>
</dbReference>
<keyword evidence="3" id="KW-1185">Reference proteome</keyword>
<organism evidence="2 3">
    <name type="scientific">Denitratisoma oestradiolicum</name>
    <dbReference type="NCBI Taxonomy" id="311182"/>
    <lineage>
        <taxon>Bacteria</taxon>
        <taxon>Pseudomonadati</taxon>
        <taxon>Pseudomonadota</taxon>
        <taxon>Betaproteobacteria</taxon>
        <taxon>Nitrosomonadales</taxon>
        <taxon>Sterolibacteriaceae</taxon>
        <taxon>Denitratisoma</taxon>
    </lineage>
</organism>
<evidence type="ECO:0000313" key="2">
    <source>
        <dbReference type="EMBL" id="CAB1368951.1"/>
    </source>
</evidence>
<proteinExistence type="predicted"/>
<dbReference type="NCBIfam" id="NF041494">
    <property type="entry name" value="MobH"/>
    <property type="match status" value="1"/>
</dbReference>
<gene>
    <name evidence="2" type="ORF">DENOEST_1786</name>
</gene>
<evidence type="ECO:0000313" key="3">
    <source>
        <dbReference type="Proteomes" id="UP000515733"/>
    </source>
</evidence>
<accession>A0A6S6Y149</accession>
<dbReference type="KEGG" id="doe:DENOEST_1786"/>
<dbReference type="InterPro" id="IPR011119">
    <property type="entry name" value="Unchr_helicase_relaxase_TraI"/>
</dbReference>
<name>A0A6S6Y149_9PROT</name>
<dbReference type="Pfam" id="PF07514">
    <property type="entry name" value="TraI_2"/>
    <property type="match status" value="1"/>
</dbReference>
<reference evidence="2 3" key="1">
    <citation type="submission" date="2020-03" db="EMBL/GenBank/DDBJ databases">
        <authorList>
            <consortium name="Genoscope - CEA"/>
            <person name="William W."/>
        </authorList>
    </citation>
    <scope>NUCLEOTIDE SEQUENCE [LARGE SCALE GENOMIC DNA]</scope>
    <source>
        <strain evidence="3">DSM 16959</strain>
    </source>
</reference>
<sequence>MLHLLKKVMGKGEISLPQQVIEIPPIAKSLPDDEIPRYPPFVKGLPASHPDRLIETQQELIGQIRESGLASKDVYEEFYLGPLRRFASYAHLLPASETHHHRGAGGLFRHAIEVALWSLQSGDRVLLPGDQTPRRRRELEPRWHSAVFLAALCHDLGKPITDLMVTNQDGGKVWDPFCEDLYAWAVRNQVDRYFLRWRKNRGTSHTSVSLLLVERIVGRTGLGWISQGDPNLVTWMMEAISGHPSQENMIHNLIVRSDQVSVTRDIESMGANFAGYEIGIPVERILLDIMRRLVRDGVWIVNEPGSRLWHMDGHLYLVWPAGGEEIAAIINQEKMPGLPRTPNSILDMLVERKLAEFKVGQPDGNRYWLIAPAILAEKIPNIQLKAIRLNNPGALLDSLPASVAGRLVGNDDPPTKSLSNASVVAPTKPTVPTVEVVPTAIVTSATPAAPTADQPPDQLDGPVGEALKALVEDIEHGRRDGSKLTHVDSEGILCLKWPDAFKGYGLENKTILDELGRRNWLVVDPMAPFRKVAELQVGIGAPWKILRLQPVVAAMMDINRAKSTSKKASKPVPKSESKPVAKVETAEKEAIEPLLSVTPPVLPLVSSKEEGAVEKMVARQRALLEDVVGVLRQAVNDRTLAADHENGYLLINVRDAEAVLKAGIKASRSQIFGLKGIDPDRFTTEDRKPKVYFRIRE</sequence>
<feature type="domain" description="Uncharacterised" evidence="1">
    <location>
        <begin position="45"/>
        <end position="357"/>
    </location>
</feature>
<dbReference type="AlphaFoldDB" id="A0A6S6Y149"/>
<dbReference type="Proteomes" id="UP000515733">
    <property type="component" value="Chromosome"/>
</dbReference>
<evidence type="ECO:0000259" key="1">
    <source>
        <dbReference type="Pfam" id="PF07514"/>
    </source>
</evidence>
<protein>
    <submittedName>
        <fullName evidence="2">Relaxase</fullName>
    </submittedName>
</protein>